<feature type="region of interest" description="Disordered" evidence="4">
    <location>
        <begin position="214"/>
        <end position="325"/>
    </location>
</feature>
<keyword evidence="3" id="KW-0378">Hydrolase</keyword>
<evidence type="ECO:0000259" key="5">
    <source>
        <dbReference type="PROSITE" id="PS50600"/>
    </source>
</evidence>
<name>A0A2U1LAQ6_ARTAN</name>
<gene>
    <name evidence="6" type="ORF">CTI12_AA511990</name>
</gene>
<dbReference type="PANTHER" id="PTHR34835:SF90">
    <property type="entry name" value="AMINOTRANSFERASE-LIKE PLANT MOBILE DOMAIN-CONTAINING PROTEIN"/>
    <property type="match status" value="1"/>
</dbReference>
<evidence type="ECO:0000313" key="7">
    <source>
        <dbReference type="Proteomes" id="UP000245207"/>
    </source>
</evidence>
<dbReference type="GO" id="GO:0008234">
    <property type="term" value="F:cysteine-type peptidase activity"/>
    <property type="evidence" value="ECO:0007669"/>
    <property type="project" value="InterPro"/>
</dbReference>
<evidence type="ECO:0000313" key="6">
    <source>
        <dbReference type="EMBL" id="PWA46051.1"/>
    </source>
</evidence>
<sequence length="651" mass="75250">MGFGTLLGFPYIKFPTKLPYFILKHLDVNTMEVKLPNGGVIEITPSKIREVLGIPMGPMSFYAENKRLKSNSVHCKFMAQLSRDVRKRTTSSLSEIIQTSEGTDIIFDLNFLMLFANCLGTCRNTAMLKYHVLENVMSSKDIPNIDWCIFIWNCIKESKQKWDDTTLENWYYGPHVTFTVENQFTENVDVEGENVDEQVEKQAREEVAVKEAAAKELAEKEDPEKAVKEAAAKEHAEKEDAQKVAKEEAKKKQEAEKHQEALKLKAEQERAQKEAEKELNEKRKAAAKELNEKRSKEKAEKEAARQAEIPEFESPSIQEKPFGTGKDIGEASIENEIIEGKRKVKPSIYLKSSYNNKISNVMEALTEDERLLAYSLFSMEGDILDNVFDDGKGTIVPRITMQSLSPGVLIDSLVIDAFVAVMNEEERRKLKKLLTIGCNDQNEKKNLNKQIETLMGILNKDETSFKLRDVKLVFFPIIAHKHYYVIVFDLDKGHAVILDDSNSDADYEGKYKKIFDFVREMLVHFLNRTKHPALQKMMKDAPVKIAKMKWRTKENKIDCGLYMMMHMEMFEGEIGLKWKTNILDERNRQYSEQIKRMRMRYTAKILLHDANKNSKMMSDFAIKFDEEHNDKEEQKKMVEEAMIRKASEEKH</sequence>
<keyword evidence="2" id="KW-0645">Protease</keyword>
<evidence type="ECO:0000256" key="3">
    <source>
        <dbReference type="ARBA" id="ARBA00022801"/>
    </source>
</evidence>
<organism evidence="6 7">
    <name type="scientific">Artemisia annua</name>
    <name type="common">Sweet wormwood</name>
    <dbReference type="NCBI Taxonomy" id="35608"/>
    <lineage>
        <taxon>Eukaryota</taxon>
        <taxon>Viridiplantae</taxon>
        <taxon>Streptophyta</taxon>
        <taxon>Embryophyta</taxon>
        <taxon>Tracheophyta</taxon>
        <taxon>Spermatophyta</taxon>
        <taxon>Magnoliopsida</taxon>
        <taxon>eudicotyledons</taxon>
        <taxon>Gunneridae</taxon>
        <taxon>Pentapetalae</taxon>
        <taxon>asterids</taxon>
        <taxon>campanulids</taxon>
        <taxon>Asterales</taxon>
        <taxon>Asteraceae</taxon>
        <taxon>Asteroideae</taxon>
        <taxon>Anthemideae</taxon>
        <taxon>Artemisiinae</taxon>
        <taxon>Artemisia</taxon>
    </lineage>
</organism>
<dbReference type="PROSITE" id="PS50600">
    <property type="entry name" value="ULP_PROTEASE"/>
    <property type="match status" value="1"/>
</dbReference>
<dbReference type="Proteomes" id="UP000245207">
    <property type="component" value="Unassembled WGS sequence"/>
</dbReference>
<comment type="similarity">
    <text evidence="1">Belongs to the peptidase C48 family.</text>
</comment>
<dbReference type="GO" id="GO:0006508">
    <property type="term" value="P:proteolysis"/>
    <property type="evidence" value="ECO:0007669"/>
    <property type="project" value="UniProtKB-KW"/>
</dbReference>
<evidence type="ECO:0000256" key="2">
    <source>
        <dbReference type="ARBA" id="ARBA00022670"/>
    </source>
</evidence>
<proteinExistence type="inferred from homology"/>
<evidence type="ECO:0000256" key="1">
    <source>
        <dbReference type="ARBA" id="ARBA00005234"/>
    </source>
</evidence>
<feature type="compositionally biased region" description="Basic and acidic residues" evidence="4">
    <location>
        <begin position="214"/>
        <end position="305"/>
    </location>
</feature>
<keyword evidence="7" id="KW-1185">Reference proteome</keyword>
<dbReference type="InterPro" id="IPR003653">
    <property type="entry name" value="Peptidase_C48_C"/>
</dbReference>
<feature type="domain" description="Ubiquitin-like protease family profile" evidence="5">
    <location>
        <begin position="394"/>
        <end position="570"/>
    </location>
</feature>
<dbReference type="AlphaFoldDB" id="A0A2U1LAQ6"/>
<comment type="caution">
    <text evidence="6">The sequence shown here is derived from an EMBL/GenBank/DDBJ whole genome shotgun (WGS) entry which is preliminary data.</text>
</comment>
<dbReference type="Gene3D" id="3.40.395.10">
    <property type="entry name" value="Adenoviral Proteinase, Chain A"/>
    <property type="match status" value="1"/>
</dbReference>
<dbReference type="Pfam" id="PF02902">
    <property type="entry name" value="Peptidase_C48"/>
    <property type="match status" value="1"/>
</dbReference>
<reference evidence="6 7" key="1">
    <citation type="journal article" date="2018" name="Mol. Plant">
        <title>The genome of Artemisia annua provides insight into the evolution of Asteraceae family and artemisinin biosynthesis.</title>
        <authorList>
            <person name="Shen Q."/>
            <person name="Zhang L."/>
            <person name="Liao Z."/>
            <person name="Wang S."/>
            <person name="Yan T."/>
            <person name="Shi P."/>
            <person name="Liu M."/>
            <person name="Fu X."/>
            <person name="Pan Q."/>
            <person name="Wang Y."/>
            <person name="Lv Z."/>
            <person name="Lu X."/>
            <person name="Zhang F."/>
            <person name="Jiang W."/>
            <person name="Ma Y."/>
            <person name="Chen M."/>
            <person name="Hao X."/>
            <person name="Li L."/>
            <person name="Tang Y."/>
            <person name="Lv G."/>
            <person name="Zhou Y."/>
            <person name="Sun X."/>
            <person name="Brodelius P.E."/>
            <person name="Rose J.K.C."/>
            <person name="Tang K."/>
        </authorList>
    </citation>
    <scope>NUCLEOTIDE SEQUENCE [LARGE SCALE GENOMIC DNA]</scope>
    <source>
        <strain evidence="7">cv. Huhao1</strain>
        <tissue evidence="6">Leaf</tissue>
    </source>
</reference>
<evidence type="ECO:0000256" key="4">
    <source>
        <dbReference type="SAM" id="MobiDB-lite"/>
    </source>
</evidence>
<accession>A0A2U1LAQ6</accession>
<dbReference type="PANTHER" id="PTHR34835">
    <property type="entry name" value="OS07G0283600 PROTEIN-RELATED"/>
    <property type="match status" value="1"/>
</dbReference>
<dbReference type="SUPFAM" id="SSF54001">
    <property type="entry name" value="Cysteine proteinases"/>
    <property type="match status" value="1"/>
</dbReference>
<dbReference type="STRING" id="35608.A0A2U1LAQ6"/>
<dbReference type="InterPro" id="IPR038765">
    <property type="entry name" value="Papain-like_cys_pep_sf"/>
</dbReference>
<protein>
    <submittedName>
        <fullName evidence="6">Peptidase C48, SUMO/Sentrin/Ubl1</fullName>
    </submittedName>
</protein>
<dbReference type="EMBL" id="PKPP01010469">
    <property type="protein sequence ID" value="PWA46051.1"/>
    <property type="molecule type" value="Genomic_DNA"/>
</dbReference>